<feature type="chain" id="PRO_5026300584" evidence="2">
    <location>
        <begin position="20"/>
        <end position="81"/>
    </location>
</feature>
<organism evidence="3 4">
    <name type="scientific">Teratosphaeria nubilosa</name>
    <dbReference type="NCBI Taxonomy" id="161662"/>
    <lineage>
        <taxon>Eukaryota</taxon>
        <taxon>Fungi</taxon>
        <taxon>Dikarya</taxon>
        <taxon>Ascomycota</taxon>
        <taxon>Pezizomycotina</taxon>
        <taxon>Dothideomycetes</taxon>
        <taxon>Dothideomycetidae</taxon>
        <taxon>Mycosphaerellales</taxon>
        <taxon>Teratosphaeriaceae</taxon>
        <taxon>Teratosphaeria</taxon>
    </lineage>
</organism>
<gene>
    <name evidence="3" type="ORF">EJ03DRAFT_374143</name>
</gene>
<keyword evidence="2" id="KW-0732">Signal</keyword>
<reference evidence="3" key="1">
    <citation type="journal article" date="2020" name="Stud. Mycol.">
        <title>101 Dothideomycetes genomes: a test case for predicting lifestyles and emergence of pathogens.</title>
        <authorList>
            <person name="Haridas S."/>
            <person name="Albert R."/>
            <person name="Binder M."/>
            <person name="Bloem J."/>
            <person name="Labutti K."/>
            <person name="Salamov A."/>
            <person name="Andreopoulos B."/>
            <person name="Baker S."/>
            <person name="Barry K."/>
            <person name="Bills G."/>
            <person name="Bluhm B."/>
            <person name="Cannon C."/>
            <person name="Castanera R."/>
            <person name="Culley D."/>
            <person name="Daum C."/>
            <person name="Ezra D."/>
            <person name="Gonzalez J."/>
            <person name="Henrissat B."/>
            <person name="Kuo A."/>
            <person name="Liang C."/>
            <person name="Lipzen A."/>
            <person name="Lutzoni F."/>
            <person name="Magnuson J."/>
            <person name="Mondo S."/>
            <person name="Nolan M."/>
            <person name="Ohm R."/>
            <person name="Pangilinan J."/>
            <person name="Park H.-J."/>
            <person name="Ramirez L."/>
            <person name="Alfaro M."/>
            <person name="Sun H."/>
            <person name="Tritt A."/>
            <person name="Yoshinaga Y."/>
            <person name="Zwiers L.-H."/>
            <person name="Turgeon B."/>
            <person name="Goodwin S."/>
            <person name="Spatafora J."/>
            <person name="Crous P."/>
            <person name="Grigoriev I."/>
        </authorList>
    </citation>
    <scope>NUCLEOTIDE SEQUENCE</scope>
    <source>
        <strain evidence="3">CBS 116005</strain>
    </source>
</reference>
<dbReference type="EMBL" id="ML995830">
    <property type="protein sequence ID" value="KAF2769851.1"/>
    <property type="molecule type" value="Genomic_DNA"/>
</dbReference>
<keyword evidence="1" id="KW-0812">Transmembrane</keyword>
<feature type="transmembrane region" description="Helical" evidence="1">
    <location>
        <begin position="60"/>
        <end position="80"/>
    </location>
</feature>
<feature type="signal peptide" evidence="2">
    <location>
        <begin position="1"/>
        <end position="19"/>
    </location>
</feature>
<evidence type="ECO:0000313" key="4">
    <source>
        <dbReference type="Proteomes" id="UP000799436"/>
    </source>
</evidence>
<evidence type="ECO:0000313" key="3">
    <source>
        <dbReference type="EMBL" id="KAF2769851.1"/>
    </source>
</evidence>
<keyword evidence="1" id="KW-0472">Membrane</keyword>
<protein>
    <submittedName>
        <fullName evidence="3">Uncharacterized protein</fullName>
    </submittedName>
</protein>
<proteinExistence type="predicted"/>
<accession>A0A6G1LA90</accession>
<evidence type="ECO:0000256" key="1">
    <source>
        <dbReference type="SAM" id="Phobius"/>
    </source>
</evidence>
<dbReference type="AlphaFoldDB" id="A0A6G1LA90"/>
<dbReference type="Proteomes" id="UP000799436">
    <property type="component" value="Unassembled WGS sequence"/>
</dbReference>
<keyword evidence="4" id="KW-1185">Reference proteome</keyword>
<sequence>MQFTAIVTSLLATAALASAQNATGYASPTGTGSPISFSNGTSNGSSPAYPTSTTAANSGAAALVGSSALGLIVAGAAALVF</sequence>
<name>A0A6G1LA90_9PEZI</name>
<keyword evidence="1" id="KW-1133">Transmembrane helix</keyword>
<evidence type="ECO:0000256" key="2">
    <source>
        <dbReference type="SAM" id="SignalP"/>
    </source>
</evidence>